<dbReference type="Pfam" id="PF01694">
    <property type="entry name" value="Rhomboid"/>
    <property type="match status" value="1"/>
</dbReference>
<dbReference type="InterPro" id="IPR022764">
    <property type="entry name" value="Peptidase_S54_rhomboid_dom"/>
</dbReference>
<dbReference type="PANTHER" id="PTHR43731:SF26">
    <property type="entry name" value="RHOMBOID-LIKE PROTEIN 10, CHLOROPLASTIC"/>
    <property type="match status" value="1"/>
</dbReference>
<keyword evidence="2 5" id="KW-0812">Transmembrane</keyword>
<evidence type="ECO:0000256" key="3">
    <source>
        <dbReference type="ARBA" id="ARBA00022989"/>
    </source>
</evidence>
<dbReference type="InterPro" id="IPR035952">
    <property type="entry name" value="Rhomboid-like_sf"/>
</dbReference>
<dbReference type="GO" id="GO:0016020">
    <property type="term" value="C:membrane"/>
    <property type="evidence" value="ECO:0007669"/>
    <property type="project" value="UniProtKB-SubCell"/>
</dbReference>
<dbReference type="GeneID" id="58919240"/>
<feature type="transmembrane region" description="Helical" evidence="5">
    <location>
        <begin position="148"/>
        <end position="165"/>
    </location>
</feature>
<dbReference type="KEGG" id="tcq:TIRI35C_1497"/>
<dbReference type="GO" id="GO:0004252">
    <property type="term" value="F:serine-type endopeptidase activity"/>
    <property type="evidence" value="ECO:0007669"/>
    <property type="project" value="InterPro"/>
</dbReference>
<feature type="transmembrane region" description="Helical" evidence="5">
    <location>
        <begin position="15"/>
        <end position="38"/>
    </location>
</feature>
<sequence>MSLERYFARYGKATFTLFLINVAVYIVEAILSGNPLSISIDVLARLGQWNYAVLNYGWWWQLITAMFVHVGILHIGFNMYFLLMMGRQLEGILGPKRLVMVYLVSGLAGNLLTLLLLPANSVSAGASGALFGIVGALILITGVVGGNMQAALINAFVLFLINSILPGVNVYAHLGGLLVGMAIGYYYGRRIKRHLMARMYGYGW</sequence>
<keyword evidence="8" id="KW-1185">Reference proteome</keyword>
<dbReference type="InterPro" id="IPR050925">
    <property type="entry name" value="Rhomboid_protease_S54"/>
</dbReference>
<dbReference type="Proteomes" id="UP000516304">
    <property type="component" value="Chromosome TIRI35C"/>
</dbReference>
<keyword evidence="3 5" id="KW-1133">Transmembrane helix</keyword>
<feature type="transmembrane region" description="Helical" evidence="5">
    <location>
        <begin position="123"/>
        <end position="141"/>
    </location>
</feature>
<evidence type="ECO:0000256" key="1">
    <source>
        <dbReference type="ARBA" id="ARBA00004141"/>
    </source>
</evidence>
<organism evidence="7 8">
    <name type="scientific">Thermococcus camini</name>
    <dbReference type="NCBI Taxonomy" id="2016373"/>
    <lineage>
        <taxon>Archaea</taxon>
        <taxon>Methanobacteriati</taxon>
        <taxon>Methanobacteriota</taxon>
        <taxon>Thermococci</taxon>
        <taxon>Thermococcales</taxon>
        <taxon>Thermococcaceae</taxon>
        <taxon>Thermococcus</taxon>
    </lineage>
</organism>
<evidence type="ECO:0000256" key="2">
    <source>
        <dbReference type="ARBA" id="ARBA00022692"/>
    </source>
</evidence>
<feature type="transmembrane region" description="Helical" evidence="5">
    <location>
        <begin position="98"/>
        <end position="117"/>
    </location>
</feature>
<protein>
    <submittedName>
        <fullName evidence="7">Peptidase</fullName>
    </submittedName>
</protein>
<name>A0A7G2DBX3_9EURY</name>
<reference evidence="7 8" key="1">
    <citation type="submission" date="2020-09" db="EMBL/GenBank/DDBJ databases">
        <authorList>
            <person name="Courtine D."/>
        </authorList>
    </citation>
    <scope>NUCLEOTIDE SEQUENCE [LARGE SCALE GENOMIC DNA]</scope>
    <source>
        <strain evidence="7 8">IRI35c</strain>
    </source>
</reference>
<evidence type="ECO:0000256" key="4">
    <source>
        <dbReference type="ARBA" id="ARBA00023136"/>
    </source>
</evidence>
<gene>
    <name evidence="7" type="ORF">TIRI35C_1497</name>
</gene>
<evidence type="ECO:0000256" key="5">
    <source>
        <dbReference type="SAM" id="Phobius"/>
    </source>
</evidence>
<dbReference type="Gene3D" id="1.20.1540.10">
    <property type="entry name" value="Rhomboid-like"/>
    <property type="match status" value="1"/>
</dbReference>
<dbReference type="RefSeq" id="WP_188202359.1">
    <property type="nucleotide sequence ID" value="NZ_LR881183.1"/>
</dbReference>
<evidence type="ECO:0000313" key="7">
    <source>
        <dbReference type="EMBL" id="CAD5244651.1"/>
    </source>
</evidence>
<dbReference type="EMBL" id="LR881183">
    <property type="protein sequence ID" value="CAD5244651.1"/>
    <property type="molecule type" value="Genomic_DNA"/>
</dbReference>
<evidence type="ECO:0000313" key="8">
    <source>
        <dbReference type="Proteomes" id="UP000516304"/>
    </source>
</evidence>
<dbReference type="PANTHER" id="PTHR43731">
    <property type="entry name" value="RHOMBOID PROTEASE"/>
    <property type="match status" value="1"/>
</dbReference>
<proteinExistence type="predicted"/>
<feature type="domain" description="Peptidase S54 rhomboid" evidence="6">
    <location>
        <begin position="59"/>
        <end position="189"/>
    </location>
</feature>
<dbReference type="AlphaFoldDB" id="A0A7G2DBX3"/>
<feature type="transmembrane region" description="Helical" evidence="5">
    <location>
        <begin position="58"/>
        <end position="77"/>
    </location>
</feature>
<comment type="subcellular location">
    <subcellularLocation>
        <location evidence="1">Membrane</location>
        <topology evidence="1">Multi-pass membrane protein</topology>
    </subcellularLocation>
</comment>
<keyword evidence="4 5" id="KW-0472">Membrane</keyword>
<accession>A0A7G2DBX3</accession>
<feature type="transmembrane region" description="Helical" evidence="5">
    <location>
        <begin position="171"/>
        <end position="188"/>
    </location>
</feature>
<dbReference type="SUPFAM" id="SSF144091">
    <property type="entry name" value="Rhomboid-like"/>
    <property type="match status" value="1"/>
</dbReference>
<evidence type="ECO:0000259" key="6">
    <source>
        <dbReference type="Pfam" id="PF01694"/>
    </source>
</evidence>